<dbReference type="OrthoDB" id="4030632at2"/>
<sequence length="117" mass="13870">MKTQHKGKFHELTFEQQIEHLKNVGRRALIKWGYPENASMKLLNFTENATFSVEAEEKPKIIMRVHRLDYAEEESIRTELRWIMDLKKETDINLADPIQSEAGKYVEESEETLQLYD</sequence>
<dbReference type="EMBL" id="MZGV01000058">
    <property type="protein sequence ID" value="OPJ58344.1"/>
    <property type="molecule type" value="Genomic_DNA"/>
</dbReference>
<protein>
    <submittedName>
        <fullName evidence="1">Uncharacterized protein</fullName>
    </submittedName>
</protein>
<reference evidence="1 2" key="1">
    <citation type="submission" date="2017-03" db="EMBL/GenBank/DDBJ databases">
        <title>Genome sequence of Clostridium oryzae DSM 28571.</title>
        <authorList>
            <person name="Poehlein A."/>
            <person name="Daniel R."/>
        </authorList>
    </citation>
    <scope>NUCLEOTIDE SEQUENCE [LARGE SCALE GENOMIC DNA]</scope>
    <source>
        <strain evidence="1 2">DSM 28571</strain>
    </source>
</reference>
<organism evidence="1 2">
    <name type="scientific">Clostridium oryzae</name>
    <dbReference type="NCBI Taxonomy" id="1450648"/>
    <lineage>
        <taxon>Bacteria</taxon>
        <taxon>Bacillati</taxon>
        <taxon>Bacillota</taxon>
        <taxon>Clostridia</taxon>
        <taxon>Eubacteriales</taxon>
        <taxon>Clostridiaceae</taxon>
        <taxon>Clostridium</taxon>
    </lineage>
</organism>
<dbReference type="STRING" id="1450648.CLORY_36380"/>
<evidence type="ECO:0000313" key="1">
    <source>
        <dbReference type="EMBL" id="OPJ58344.1"/>
    </source>
</evidence>
<keyword evidence="2" id="KW-1185">Reference proteome</keyword>
<dbReference type="RefSeq" id="WP_079427119.1">
    <property type="nucleotide sequence ID" value="NZ_MZGV01000058.1"/>
</dbReference>
<gene>
    <name evidence="1" type="ORF">CLORY_36380</name>
</gene>
<name>A0A1V4IER9_9CLOT</name>
<dbReference type="AlphaFoldDB" id="A0A1V4IER9"/>
<accession>A0A1V4IER9</accession>
<evidence type="ECO:0000313" key="2">
    <source>
        <dbReference type="Proteomes" id="UP000190080"/>
    </source>
</evidence>
<comment type="caution">
    <text evidence="1">The sequence shown here is derived from an EMBL/GenBank/DDBJ whole genome shotgun (WGS) entry which is preliminary data.</text>
</comment>
<proteinExistence type="predicted"/>
<dbReference type="Proteomes" id="UP000190080">
    <property type="component" value="Unassembled WGS sequence"/>
</dbReference>